<comment type="caution">
    <text evidence="2">The sequence shown here is derived from an EMBL/GenBank/DDBJ whole genome shotgun (WGS) entry which is preliminary data.</text>
</comment>
<name>A0A6N2AJQ2_SOLCI</name>
<keyword evidence="1" id="KW-0812">Transmembrane</keyword>
<protein>
    <submittedName>
        <fullName evidence="2">Uncharacterized protein</fullName>
    </submittedName>
</protein>
<evidence type="ECO:0000256" key="1">
    <source>
        <dbReference type="SAM" id="Phobius"/>
    </source>
</evidence>
<evidence type="ECO:0000313" key="2">
    <source>
        <dbReference type="EMBL" id="TMW82566.1"/>
    </source>
</evidence>
<keyword evidence="1" id="KW-0472">Membrane</keyword>
<gene>
    <name evidence="2" type="ORF">EJD97_005619</name>
</gene>
<sequence>MRKHQISPITHFLLIIMSVLWGWLTFLMIMSKQVEQKWKVRFQKKSLVWF</sequence>
<dbReference type="AlphaFoldDB" id="A0A6N2AJQ2"/>
<keyword evidence="1" id="KW-1133">Transmembrane helix</keyword>
<dbReference type="EMBL" id="RXGB01018252">
    <property type="protein sequence ID" value="TMW82566.1"/>
    <property type="molecule type" value="Genomic_DNA"/>
</dbReference>
<proteinExistence type="predicted"/>
<accession>A0A6N2AJQ2</accession>
<feature type="transmembrane region" description="Helical" evidence="1">
    <location>
        <begin position="12"/>
        <end position="30"/>
    </location>
</feature>
<organism evidence="2">
    <name type="scientific">Solanum chilense</name>
    <name type="common">Tomato</name>
    <name type="synonym">Lycopersicon chilense</name>
    <dbReference type="NCBI Taxonomy" id="4083"/>
    <lineage>
        <taxon>Eukaryota</taxon>
        <taxon>Viridiplantae</taxon>
        <taxon>Streptophyta</taxon>
        <taxon>Embryophyta</taxon>
        <taxon>Tracheophyta</taxon>
        <taxon>Spermatophyta</taxon>
        <taxon>Magnoliopsida</taxon>
        <taxon>eudicotyledons</taxon>
        <taxon>Gunneridae</taxon>
        <taxon>Pentapetalae</taxon>
        <taxon>asterids</taxon>
        <taxon>lamiids</taxon>
        <taxon>Solanales</taxon>
        <taxon>Solanaceae</taxon>
        <taxon>Solanoideae</taxon>
        <taxon>Solaneae</taxon>
        <taxon>Solanum</taxon>
        <taxon>Solanum subgen. Lycopersicon</taxon>
    </lineage>
</organism>
<reference evidence="2" key="1">
    <citation type="submission" date="2019-05" db="EMBL/GenBank/DDBJ databases">
        <title>The de novo reference genome and transcriptome assemblies of the wild tomato species Solanum chilense.</title>
        <authorList>
            <person name="Stam R."/>
            <person name="Nosenko T."/>
            <person name="Hoerger A.C."/>
            <person name="Stephan W."/>
            <person name="Seidel M.A."/>
            <person name="Kuhn J.M.M."/>
            <person name="Haberer G."/>
            <person name="Tellier A."/>
        </authorList>
    </citation>
    <scope>NUCLEOTIDE SEQUENCE</scope>
    <source>
        <tissue evidence="2">Mature leaves</tissue>
    </source>
</reference>